<keyword evidence="3" id="KW-1185">Reference proteome</keyword>
<comment type="caution">
    <text evidence="2">The sequence shown here is derived from an EMBL/GenBank/DDBJ whole genome shotgun (WGS) entry which is preliminary data.</text>
</comment>
<dbReference type="PROSITE" id="PS51257">
    <property type="entry name" value="PROKAR_LIPOPROTEIN"/>
    <property type="match status" value="1"/>
</dbReference>
<evidence type="ECO:0008006" key="4">
    <source>
        <dbReference type="Google" id="ProtNLM"/>
    </source>
</evidence>
<dbReference type="EMBL" id="JASVDS010000001">
    <property type="protein sequence ID" value="MDL5030988.1"/>
    <property type="molecule type" value="Genomic_DNA"/>
</dbReference>
<organism evidence="2 3">
    <name type="scientific">Roseateles subflavus</name>
    <dbReference type="NCBI Taxonomy" id="3053353"/>
    <lineage>
        <taxon>Bacteria</taxon>
        <taxon>Pseudomonadati</taxon>
        <taxon>Pseudomonadota</taxon>
        <taxon>Betaproteobacteria</taxon>
        <taxon>Burkholderiales</taxon>
        <taxon>Sphaerotilaceae</taxon>
        <taxon>Roseateles</taxon>
    </lineage>
</organism>
<evidence type="ECO:0000256" key="1">
    <source>
        <dbReference type="SAM" id="SignalP"/>
    </source>
</evidence>
<accession>A0ABT7LDR5</accession>
<evidence type="ECO:0000313" key="2">
    <source>
        <dbReference type="EMBL" id="MDL5030988.1"/>
    </source>
</evidence>
<feature type="chain" id="PRO_5045448444" description="Secreted protein" evidence="1">
    <location>
        <begin position="22"/>
        <end position="148"/>
    </location>
</feature>
<name>A0ABT7LDR5_9BURK</name>
<feature type="signal peptide" evidence="1">
    <location>
        <begin position="1"/>
        <end position="21"/>
    </location>
</feature>
<dbReference type="Proteomes" id="UP001238603">
    <property type="component" value="Unassembled WGS sequence"/>
</dbReference>
<dbReference type="NCBIfam" id="NF047450">
    <property type="entry name" value="post-PEP-CTERM_1"/>
    <property type="match status" value="1"/>
</dbReference>
<evidence type="ECO:0000313" key="3">
    <source>
        <dbReference type="Proteomes" id="UP001238603"/>
    </source>
</evidence>
<sequence>MNKQSLVALAGGLMLSGAALACTVCDEHAKAQAKAPATTEAVEADGMIAVRDAVTGQLRAPTAEEAAALQAKAQASKSTRARALSATATPVGRTNAYGAVGFRPAPENISYSVVTRNADGSLSTSCVQGQDKAEAMVREHAAKSSNKE</sequence>
<reference evidence="2 3" key="1">
    <citation type="submission" date="2023-06" db="EMBL/GenBank/DDBJ databases">
        <title>Pelomonas sp. APW6 16S ribosomal RNA gene genome sequencing and assembly.</title>
        <authorList>
            <person name="Woo H."/>
        </authorList>
    </citation>
    <scope>NUCLEOTIDE SEQUENCE [LARGE SCALE GENOMIC DNA]</scope>
    <source>
        <strain evidence="2 3">APW6</strain>
    </source>
</reference>
<gene>
    <name evidence="2" type="ORF">QRD43_03635</name>
</gene>
<dbReference type="RefSeq" id="WP_285981108.1">
    <property type="nucleotide sequence ID" value="NZ_JASVDS010000001.1"/>
</dbReference>
<keyword evidence="1" id="KW-0732">Signal</keyword>
<proteinExistence type="predicted"/>
<protein>
    <recommendedName>
        <fullName evidence="4">Secreted protein</fullName>
    </recommendedName>
</protein>